<comment type="subcellular location">
    <subcellularLocation>
        <location evidence="1">Cytoplasm</location>
    </subcellularLocation>
</comment>
<dbReference type="AlphaFoldDB" id="A0A8H5G9V2"/>
<sequence length="506" mass="56779">MLNTQQHLILLSFFNLSMPLNYSKWEKLEVSDDSDIEGHPNVDHKSLVSWRRRDIHEKREARKFKIAQLQANIDCDNVLLPRVTAITNKLSEPSTNPISYFNSQVEKLEREPSKDCPPGNDPSKPEQTYDGMLLILLRGVTDVVKKRVQESNVAESEKDTKLSKELTAEMAMHVKQLTKSIADKKRELEEEIKEQQKKITSDDIHEGFTSKYIPPAPEPKPVPLSKPKTAKKATETTYEVLNPNASSAAPQASPKAENDLGDDEEADLPQLTPALEGFAKIPVGEYEKSWVYIQAHRDVYVPGASDALLVAAFTAEGDGKKKYARQCVHQSLLLQYCEKLGRDGPRMFFKKMIAGDKRAIDIFRNDFENTYNHLAERVKVTKAEAAAAGQEQIQLVAEDPSSTINFNVPEGPPPADLVLEGEGTEDLDVEEVRKALQMRWDIFTSFPRDLQDALKTNELDEVNKVLGKMDVPVAEDVVQKLNIAGILSFSDERIRDQTGRDGEAEA</sequence>
<dbReference type="GO" id="GO:0051082">
    <property type="term" value="F:unfolded protein binding"/>
    <property type="evidence" value="ECO:0007669"/>
    <property type="project" value="TreeGrafter"/>
</dbReference>
<comment type="similarity">
    <text evidence="2">Belongs to the CDC37 family.</text>
</comment>
<dbReference type="InterPro" id="IPR004918">
    <property type="entry name" value="Cdc37"/>
</dbReference>
<feature type="domain" description="Cdc37 N-terminal" evidence="10">
    <location>
        <begin position="19"/>
        <end position="211"/>
    </location>
</feature>
<reference evidence="11 12" key="1">
    <citation type="journal article" date="2020" name="ISME J.">
        <title>Uncovering the hidden diversity of litter-decomposition mechanisms in mushroom-forming fungi.</title>
        <authorList>
            <person name="Floudas D."/>
            <person name="Bentzer J."/>
            <person name="Ahren D."/>
            <person name="Johansson T."/>
            <person name="Persson P."/>
            <person name="Tunlid A."/>
        </authorList>
    </citation>
    <scope>NUCLEOTIDE SEQUENCE [LARGE SCALE GENOMIC DNA]</scope>
    <source>
        <strain evidence="11 12">CBS 146.42</strain>
    </source>
</reference>
<accession>A0A8H5G9V2</accession>
<dbReference type="GO" id="GO:0019901">
    <property type="term" value="F:protein kinase binding"/>
    <property type="evidence" value="ECO:0007669"/>
    <property type="project" value="InterPro"/>
</dbReference>
<feature type="compositionally biased region" description="Low complexity" evidence="7">
    <location>
        <begin position="243"/>
        <end position="255"/>
    </location>
</feature>
<feature type="region of interest" description="Disordered" evidence="7">
    <location>
        <begin position="207"/>
        <end position="227"/>
    </location>
</feature>
<dbReference type="SUPFAM" id="SSF101391">
    <property type="entry name" value="Hsp90 co-chaperone CDC37"/>
    <property type="match status" value="1"/>
</dbReference>
<dbReference type="InterPro" id="IPR013873">
    <property type="entry name" value="Cdc37_C"/>
</dbReference>
<evidence type="ECO:0000256" key="5">
    <source>
        <dbReference type="ARBA" id="ARBA00031396"/>
    </source>
</evidence>
<feature type="region of interest" description="Disordered" evidence="7">
    <location>
        <begin position="241"/>
        <end position="266"/>
    </location>
</feature>
<dbReference type="PANTHER" id="PTHR12800:SF4">
    <property type="entry name" value="HSP90 CO-CHAPERONE CDC37"/>
    <property type="match status" value="1"/>
</dbReference>
<dbReference type="GO" id="GO:0050821">
    <property type="term" value="P:protein stabilization"/>
    <property type="evidence" value="ECO:0007669"/>
    <property type="project" value="TreeGrafter"/>
</dbReference>
<dbReference type="SMART" id="SM01070">
    <property type="entry name" value="CDC37_M"/>
    <property type="match status" value="1"/>
</dbReference>
<dbReference type="InterPro" id="IPR013874">
    <property type="entry name" value="Cdc37_Hsp90-bd"/>
</dbReference>
<keyword evidence="4" id="KW-0143">Chaperone</keyword>
<dbReference type="InterPro" id="IPR013855">
    <property type="entry name" value="Cdc37_N_dom"/>
</dbReference>
<dbReference type="Gene3D" id="1.20.58.610">
    <property type="entry name" value="Cdc37, Hsp90 binding domain"/>
    <property type="match status" value="1"/>
</dbReference>
<dbReference type="InterPro" id="IPR038189">
    <property type="entry name" value="Cdc37_Hsp90-bd_sf"/>
</dbReference>
<evidence type="ECO:0000256" key="2">
    <source>
        <dbReference type="ARBA" id="ARBA00006222"/>
    </source>
</evidence>
<dbReference type="OrthoDB" id="440202at2759"/>
<dbReference type="GO" id="GO:0051087">
    <property type="term" value="F:protein-folding chaperone binding"/>
    <property type="evidence" value="ECO:0007669"/>
    <property type="project" value="TreeGrafter"/>
</dbReference>
<dbReference type="SMART" id="SM01071">
    <property type="entry name" value="CDC37_N"/>
    <property type="match status" value="1"/>
</dbReference>
<evidence type="ECO:0000256" key="7">
    <source>
        <dbReference type="SAM" id="MobiDB-lite"/>
    </source>
</evidence>
<evidence type="ECO:0000259" key="8">
    <source>
        <dbReference type="SMART" id="SM01069"/>
    </source>
</evidence>
<feature type="compositionally biased region" description="Pro residues" evidence="7">
    <location>
        <begin position="214"/>
        <end position="224"/>
    </location>
</feature>
<comment type="caution">
    <text evidence="11">The sequence shown here is derived from an EMBL/GenBank/DDBJ whole genome shotgun (WGS) entry which is preliminary data.</text>
</comment>
<keyword evidence="6" id="KW-0175">Coiled coil</keyword>
<keyword evidence="3" id="KW-0963">Cytoplasm</keyword>
<feature type="domain" description="Cdc37 C-terminal" evidence="8">
    <location>
        <begin position="406"/>
        <end position="503"/>
    </location>
</feature>
<feature type="coiled-coil region" evidence="6">
    <location>
        <begin position="174"/>
        <end position="205"/>
    </location>
</feature>
<dbReference type="PANTHER" id="PTHR12800">
    <property type="entry name" value="CDC37-RELATED"/>
    <property type="match status" value="1"/>
</dbReference>
<name>A0A8H5G9V2_9AGAR</name>
<evidence type="ECO:0000256" key="6">
    <source>
        <dbReference type="SAM" id="Coils"/>
    </source>
</evidence>
<protein>
    <recommendedName>
        <fullName evidence="5">Hsp90 chaperone protein kinase-targeting subunit</fullName>
    </recommendedName>
</protein>
<dbReference type="GO" id="GO:0006457">
    <property type="term" value="P:protein folding"/>
    <property type="evidence" value="ECO:0007669"/>
    <property type="project" value="TreeGrafter"/>
</dbReference>
<dbReference type="Pfam" id="PF08564">
    <property type="entry name" value="CDC37_C"/>
    <property type="match status" value="1"/>
</dbReference>
<dbReference type="Pfam" id="PF08565">
    <property type="entry name" value="CDC37_M"/>
    <property type="match status" value="1"/>
</dbReference>
<dbReference type="SMART" id="SM01069">
    <property type="entry name" value="CDC37_C"/>
    <property type="match status" value="1"/>
</dbReference>
<dbReference type="Pfam" id="PF03234">
    <property type="entry name" value="CDC37_N"/>
    <property type="match status" value="1"/>
</dbReference>
<organism evidence="11 12">
    <name type="scientific">Leucocoprinus leucothites</name>
    <dbReference type="NCBI Taxonomy" id="201217"/>
    <lineage>
        <taxon>Eukaryota</taxon>
        <taxon>Fungi</taxon>
        <taxon>Dikarya</taxon>
        <taxon>Basidiomycota</taxon>
        <taxon>Agaricomycotina</taxon>
        <taxon>Agaricomycetes</taxon>
        <taxon>Agaricomycetidae</taxon>
        <taxon>Agaricales</taxon>
        <taxon>Agaricineae</taxon>
        <taxon>Agaricaceae</taxon>
        <taxon>Leucocoprinus</taxon>
    </lineage>
</organism>
<dbReference type="GO" id="GO:0031072">
    <property type="term" value="F:heat shock protein binding"/>
    <property type="evidence" value="ECO:0007669"/>
    <property type="project" value="TreeGrafter"/>
</dbReference>
<dbReference type="GO" id="GO:0005737">
    <property type="term" value="C:cytoplasm"/>
    <property type="evidence" value="ECO:0007669"/>
    <property type="project" value="UniProtKB-SubCell"/>
</dbReference>
<feature type="domain" description="Cdc37 Hsp90 binding" evidence="9">
    <location>
        <begin position="225"/>
        <end position="389"/>
    </location>
</feature>
<dbReference type="Proteomes" id="UP000559027">
    <property type="component" value="Unassembled WGS sequence"/>
</dbReference>
<dbReference type="EMBL" id="JAACJO010000003">
    <property type="protein sequence ID" value="KAF5360910.1"/>
    <property type="molecule type" value="Genomic_DNA"/>
</dbReference>
<evidence type="ECO:0000313" key="11">
    <source>
        <dbReference type="EMBL" id="KAF5360910.1"/>
    </source>
</evidence>
<gene>
    <name evidence="11" type="ORF">D9756_004894</name>
</gene>
<evidence type="ECO:0000313" key="12">
    <source>
        <dbReference type="Proteomes" id="UP000559027"/>
    </source>
</evidence>
<evidence type="ECO:0000256" key="4">
    <source>
        <dbReference type="ARBA" id="ARBA00023186"/>
    </source>
</evidence>
<evidence type="ECO:0000256" key="3">
    <source>
        <dbReference type="ARBA" id="ARBA00022490"/>
    </source>
</evidence>
<evidence type="ECO:0000259" key="10">
    <source>
        <dbReference type="SMART" id="SM01071"/>
    </source>
</evidence>
<evidence type="ECO:0000259" key="9">
    <source>
        <dbReference type="SMART" id="SM01070"/>
    </source>
</evidence>
<proteinExistence type="inferred from homology"/>
<evidence type="ECO:0000256" key="1">
    <source>
        <dbReference type="ARBA" id="ARBA00004496"/>
    </source>
</evidence>
<keyword evidence="12" id="KW-1185">Reference proteome</keyword>